<evidence type="ECO:0000313" key="2">
    <source>
        <dbReference type="Proteomes" id="UP001152607"/>
    </source>
</evidence>
<organism evidence="1 2">
    <name type="scientific">Periconia digitata</name>
    <dbReference type="NCBI Taxonomy" id="1303443"/>
    <lineage>
        <taxon>Eukaryota</taxon>
        <taxon>Fungi</taxon>
        <taxon>Dikarya</taxon>
        <taxon>Ascomycota</taxon>
        <taxon>Pezizomycotina</taxon>
        <taxon>Dothideomycetes</taxon>
        <taxon>Pleosporomycetidae</taxon>
        <taxon>Pleosporales</taxon>
        <taxon>Massarineae</taxon>
        <taxon>Periconiaceae</taxon>
        <taxon>Periconia</taxon>
    </lineage>
</organism>
<gene>
    <name evidence="1" type="ORF">PDIGIT_LOCUS9977</name>
</gene>
<keyword evidence="2" id="KW-1185">Reference proteome</keyword>
<reference evidence="1" key="1">
    <citation type="submission" date="2023-01" db="EMBL/GenBank/DDBJ databases">
        <authorList>
            <person name="Van Ghelder C."/>
            <person name="Rancurel C."/>
        </authorList>
    </citation>
    <scope>NUCLEOTIDE SEQUENCE</scope>
    <source>
        <strain evidence="1">CNCM I-4278</strain>
    </source>
</reference>
<evidence type="ECO:0000313" key="1">
    <source>
        <dbReference type="EMBL" id="CAI6336871.1"/>
    </source>
</evidence>
<dbReference type="AlphaFoldDB" id="A0A9W4UIL8"/>
<proteinExistence type="predicted"/>
<accession>A0A9W4UIL8</accession>
<dbReference type="EMBL" id="CAOQHR010000007">
    <property type="protein sequence ID" value="CAI6336871.1"/>
    <property type="molecule type" value="Genomic_DNA"/>
</dbReference>
<dbReference type="Proteomes" id="UP001152607">
    <property type="component" value="Unassembled WGS sequence"/>
</dbReference>
<protein>
    <submittedName>
        <fullName evidence="1">Uncharacterized protein</fullName>
    </submittedName>
</protein>
<sequence length="164" mass="17910">MESTTCILPSMPCPRHHLFSSSSSSSSFFPCLLPTSSIPSFMGVSPALFPNNPTRATEGSRRPHLRRHVQYDYPLTTDMAHATLSRHPHMTASPCGAALPCPVPYSMSSLLWHIPLPACIIVACHSTSPFDPLHSSFRPLQSPMQLPPGIGIHHRVGDKHLINA</sequence>
<comment type="caution">
    <text evidence="1">The sequence shown here is derived from an EMBL/GenBank/DDBJ whole genome shotgun (WGS) entry which is preliminary data.</text>
</comment>
<name>A0A9W4UIL8_9PLEO</name>